<keyword evidence="6 9" id="KW-0067">ATP-binding</keyword>
<dbReference type="Pfam" id="PF07478">
    <property type="entry name" value="Dala_Dala_lig_C"/>
    <property type="match status" value="1"/>
</dbReference>
<dbReference type="GO" id="GO:0008360">
    <property type="term" value="P:regulation of cell shape"/>
    <property type="evidence" value="ECO:0007669"/>
    <property type="project" value="UniProtKB-KW"/>
</dbReference>
<dbReference type="AlphaFoldDB" id="A0A1F6BG86"/>
<dbReference type="GO" id="GO:0046872">
    <property type="term" value="F:metal ion binding"/>
    <property type="evidence" value="ECO:0007669"/>
    <property type="project" value="InterPro"/>
</dbReference>
<dbReference type="Gene3D" id="3.30.1490.20">
    <property type="entry name" value="ATP-grasp fold, A domain"/>
    <property type="match status" value="1"/>
</dbReference>
<feature type="domain" description="ATP-grasp" evidence="10">
    <location>
        <begin position="111"/>
        <end position="321"/>
    </location>
</feature>
<dbReference type="PANTHER" id="PTHR23132:SF23">
    <property type="entry name" value="D-ALANINE--D-ALANINE LIGASE B"/>
    <property type="match status" value="1"/>
</dbReference>
<dbReference type="GO" id="GO:0008716">
    <property type="term" value="F:D-alanine-D-alanine ligase activity"/>
    <property type="evidence" value="ECO:0007669"/>
    <property type="project" value="InterPro"/>
</dbReference>
<evidence type="ECO:0000256" key="4">
    <source>
        <dbReference type="ARBA" id="ARBA00022598"/>
    </source>
</evidence>
<comment type="similarity">
    <text evidence="2">Belongs to the D-alanine--D-alanine ligase family.</text>
</comment>
<evidence type="ECO:0000313" key="11">
    <source>
        <dbReference type="EMBL" id="OGG35792.1"/>
    </source>
</evidence>
<name>A0A1F6BG86_9BACT</name>
<dbReference type="InterPro" id="IPR011761">
    <property type="entry name" value="ATP-grasp"/>
</dbReference>
<dbReference type="Proteomes" id="UP000176186">
    <property type="component" value="Unassembled WGS sequence"/>
</dbReference>
<evidence type="ECO:0000256" key="2">
    <source>
        <dbReference type="ARBA" id="ARBA00010871"/>
    </source>
</evidence>
<evidence type="ECO:0000256" key="8">
    <source>
        <dbReference type="ARBA" id="ARBA00022984"/>
    </source>
</evidence>
<accession>A0A1F6BG86</accession>
<dbReference type="InterPro" id="IPR011095">
    <property type="entry name" value="Dala_Dala_lig_C"/>
</dbReference>
<dbReference type="InterPro" id="IPR000291">
    <property type="entry name" value="D-Ala_lig_Van_CS"/>
</dbReference>
<gene>
    <name evidence="11" type="ORF">A2363_03655</name>
</gene>
<dbReference type="InterPro" id="IPR013815">
    <property type="entry name" value="ATP_grasp_subdomain_1"/>
</dbReference>
<keyword evidence="7" id="KW-0133">Cell shape</keyword>
<evidence type="ECO:0000256" key="3">
    <source>
        <dbReference type="ARBA" id="ARBA00022490"/>
    </source>
</evidence>
<evidence type="ECO:0000256" key="9">
    <source>
        <dbReference type="PROSITE-ProRule" id="PRU00409"/>
    </source>
</evidence>
<sequence length="334" mass="37583">MNIAVLYSVPTKRATNTPYVETDTDTTESAKEIETALAVKGATVTTHPIDEDHISSISDIRADVIFNLIEWTGHDLPLADRAFAAIEQTGIPFTGGNRHNYMMTSDKVSMKKALDAHALPTARWQLFEDPGQPIRTDFRFPVIVKPALEHCSIGLSRDSIVSGAEKLRRKVREMIRALAQPMLIEEFITGREFQVTALEGPKGLRVLPPAEVVFDSADPNHMLTYASRWDENDPEYKSSHMKMTHIDQPLVREMERLTRRTFEKLGFRDYTRLDIRTRGNDVLILEANSNPGISDSDDYGMTLSYKAVGWTLADFVWEIVASAQRRGVKSHPPA</sequence>
<dbReference type="GO" id="GO:0009252">
    <property type="term" value="P:peptidoglycan biosynthetic process"/>
    <property type="evidence" value="ECO:0007669"/>
    <property type="project" value="UniProtKB-KW"/>
</dbReference>
<dbReference type="GO" id="GO:0005524">
    <property type="term" value="F:ATP binding"/>
    <property type="evidence" value="ECO:0007669"/>
    <property type="project" value="UniProtKB-UniRule"/>
</dbReference>
<dbReference type="PROSITE" id="PS00844">
    <property type="entry name" value="DALA_DALA_LIGASE_2"/>
    <property type="match status" value="1"/>
</dbReference>
<dbReference type="SUPFAM" id="SSF56059">
    <property type="entry name" value="Glutathione synthetase ATP-binding domain-like"/>
    <property type="match status" value="1"/>
</dbReference>
<organism evidence="11 12">
    <name type="scientific">Candidatus Gottesmanbacteria bacterium RIFOXYB1_FULL_47_11</name>
    <dbReference type="NCBI Taxonomy" id="1798401"/>
    <lineage>
        <taxon>Bacteria</taxon>
        <taxon>Candidatus Gottesmaniibacteriota</taxon>
    </lineage>
</organism>
<comment type="caution">
    <text evidence="11">The sequence shown here is derived from an EMBL/GenBank/DDBJ whole genome shotgun (WGS) entry which is preliminary data.</text>
</comment>
<proteinExistence type="inferred from homology"/>
<dbReference type="EMBL" id="MFKE01000005">
    <property type="protein sequence ID" value="OGG35792.1"/>
    <property type="molecule type" value="Genomic_DNA"/>
</dbReference>
<dbReference type="PROSITE" id="PS50975">
    <property type="entry name" value="ATP_GRASP"/>
    <property type="match status" value="1"/>
</dbReference>
<keyword evidence="3" id="KW-0963">Cytoplasm</keyword>
<keyword evidence="5 9" id="KW-0547">Nucleotide-binding</keyword>
<protein>
    <recommendedName>
        <fullName evidence="10">ATP-grasp domain-containing protein</fullName>
    </recommendedName>
</protein>
<evidence type="ECO:0000256" key="5">
    <source>
        <dbReference type="ARBA" id="ARBA00022741"/>
    </source>
</evidence>
<comment type="subcellular location">
    <subcellularLocation>
        <location evidence="1">Cytoplasm</location>
    </subcellularLocation>
</comment>
<dbReference type="PANTHER" id="PTHR23132">
    <property type="entry name" value="D-ALANINE--D-ALANINE LIGASE"/>
    <property type="match status" value="1"/>
</dbReference>
<reference evidence="11 12" key="1">
    <citation type="journal article" date="2016" name="Nat. Commun.">
        <title>Thousands of microbial genomes shed light on interconnected biogeochemical processes in an aquifer system.</title>
        <authorList>
            <person name="Anantharaman K."/>
            <person name="Brown C.T."/>
            <person name="Hug L.A."/>
            <person name="Sharon I."/>
            <person name="Castelle C.J."/>
            <person name="Probst A.J."/>
            <person name="Thomas B.C."/>
            <person name="Singh A."/>
            <person name="Wilkins M.J."/>
            <person name="Karaoz U."/>
            <person name="Brodie E.L."/>
            <person name="Williams K.H."/>
            <person name="Hubbard S.S."/>
            <person name="Banfield J.F."/>
        </authorList>
    </citation>
    <scope>NUCLEOTIDE SEQUENCE [LARGE SCALE GENOMIC DNA]</scope>
</reference>
<keyword evidence="4" id="KW-0436">Ligase</keyword>
<evidence type="ECO:0000256" key="1">
    <source>
        <dbReference type="ARBA" id="ARBA00004496"/>
    </source>
</evidence>
<evidence type="ECO:0000256" key="6">
    <source>
        <dbReference type="ARBA" id="ARBA00022840"/>
    </source>
</evidence>
<evidence type="ECO:0000259" key="10">
    <source>
        <dbReference type="PROSITE" id="PS50975"/>
    </source>
</evidence>
<dbReference type="Gene3D" id="3.30.470.20">
    <property type="entry name" value="ATP-grasp fold, B domain"/>
    <property type="match status" value="1"/>
</dbReference>
<dbReference type="STRING" id="1798401.A2363_03655"/>
<dbReference type="GO" id="GO:0005737">
    <property type="term" value="C:cytoplasm"/>
    <property type="evidence" value="ECO:0007669"/>
    <property type="project" value="UniProtKB-SubCell"/>
</dbReference>
<evidence type="ECO:0000256" key="7">
    <source>
        <dbReference type="ARBA" id="ARBA00022960"/>
    </source>
</evidence>
<evidence type="ECO:0000313" key="12">
    <source>
        <dbReference type="Proteomes" id="UP000176186"/>
    </source>
</evidence>
<keyword evidence="8" id="KW-0573">Peptidoglycan synthesis</keyword>